<dbReference type="InterPro" id="IPR050232">
    <property type="entry name" value="FBL13/AtMIF1-like"/>
</dbReference>
<dbReference type="PANTHER" id="PTHR31900">
    <property type="entry name" value="F-BOX/RNI SUPERFAMILY PROTEIN-RELATED"/>
    <property type="match status" value="1"/>
</dbReference>
<keyword evidence="3" id="KW-1185">Reference proteome</keyword>
<protein>
    <submittedName>
        <fullName evidence="2">F-box/FBD/LRR-repeat-like protein</fullName>
    </submittedName>
</protein>
<dbReference type="Pfam" id="PF24758">
    <property type="entry name" value="LRR_At5g56370"/>
    <property type="match status" value="1"/>
</dbReference>
<dbReference type="SMART" id="SM00579">
    <property type="entry name" value="FBD"/>
    <property type="match status" value="1"/>
</dbReference>
<proteinExistence type="predicted"/>
<evidence type="ECO:0000259" key="1">
    <source>
        <dbReference type="SMART" id="SM00579"/>
    </source>
</evidence>
<dbReference type="Pfam" id="PF08387">
    <property type="entry name" value="FBD"/>
    <property type="match status" value="1"/>
</dbReference>
<dbReference type="PANTHER" id="PTHR31900:SF27">
    <property type="entry name" value="FBD DOMAIN-CONTAINING PROTEIN"/>
    <property type="match status" value="1"/>
</dbReference>
<name>A0A443NPA1_9MAGN</name>
<dbReference type="InterPro" id="IPR055411">
    <property type="entry name" value="LRR_FXL15/At3g58940/PEG3-like"/>
</dbReference>
<dbReference type="InterPro" id="IPR032675">
    <property type="entry name" value="LRR_dom_sf"/>
</dbReference>
<organism evidence="2 3">
    <name type="scientific">Cinnamomum micranthum f. kanehirae</name>
    <dbReference type="NCBI Taxonomy" id="337451"/>
    <lineage>
        <taxon>Eukaryota</taxon>
        <taxon>Viridiplantae</taxon>
        <taxon>Streptophyta</taxon>
        <taxon>Embryophyta</taxon>
        <taxon>Tracheophyta</taxon>
        <taxon>Spermatophyta</taxon>
        <taxon>Magnoliopsida</taxon>
        <taxon>Magnoliidae</taxon>
        <taxon>Laurales</taxon>
        <taxon>Lauraceae</taxon>
        <taxon>Cinnamomum</taxon>
    </lineage>
</organism>
<comment type="caution">
    <text evidence="2">The sequence shown here is derived from an EMBL/GenBank/DDBJ whole genome shotgun (WGS) entry which is preliminary data.</text>
</comment>
<dbReference type="OrthoDB" id="629734at2759"/>
<reference evidence="2 3" key="1">
    <citation type="journal article" date="2019" name="Nat. Plants">
        <title>Stout camphor tree genome fills gaps in understanding of flowering plant genome evolution.</title>
        <authorList>
            <person name="Chaw S.M."/>
            <person name="Liu Y.C."/>
            <person name="Wu Y.W."/>
            <person name="Wang H.Y."/>
            <person name="Lin C.I."/>
            <person name="Wu C.S."/>
            <person name="Ke H.M."/>
            <person name="Chang L.Y."/>
            <person name="Hsu C.Y."/>
            <person name="Yang H.T."/>
            <person name="Sudianto E."/>
            <person name="Hsu M.H."/>
            <person name="Wu K.P."/>
            <person name="Wang L.N."/>
            <person name="Leebens-Mack J.H."/>
            <person name="Tsai I.J."/>
        </authorList>
    </citation>
    <scope>NUCLEOTIDE SEQUENCE [LARGE SCALE GENOMIC DNA]</scope>
    <source>
        <strain evidence="3">cv. Chaw 1501</strain>
        <tissue evidence="2">Young leaves</tissue>
    </source>
</reference>
<dbReference type="SUPFAM" id="SSF52047">
    <property type="entry name" value="RNI-like"/>
    <property type="match status" value="1"/>
</dbReference>
<feature type="domain" description="FBD" evidence="1">
    <location>
        <begin position="252"/>
        <end position="324"/>
    </location>
</feature>
<dbReference type="EMBL" id="QPKB01000003">
    <property type="protein sequence ID" value="RWR80352.1"/>
    <property type="molecule type" value="Genomic_DNA"/>
</dbReference>
<accession>A0A443NPA1</accession>
<dbReference type="AlphaFoldDB" id="A0A443NPA1"/>
<evidence type="ECO:0000313" key="2">
    <source>
        <dbReference type="EMBL" id="RWR80352.1"/>
    </source>
</evidence>
<gene>
    <name evidence="2" type="ORF">CKAN_00898600</name>
</gene>
<dbReference type="Gene3D" id="3.80.10.10">
    <property type="entry name" value="Ribonuclease Inhibitor"/>
    <property type="match status" value="1"/>
</dbReference>
<dbReference type="InterPro" id="IPR006566">
    <property type="entry name" value="FBD"/>
</dbReference>
<dbReference type="Proteomes" id="UP000283530">
    <property type="component" value="Unassembled WGS sequence"/>
</dbReference>
<evidence type="ECO:0000313" key="3">
    <source>
        <dbReference type="Proteomes" id="UP000283530"/>
    </source>
</evidence>
<sequence length="330" mass="38519">MLSCSHIDRWIAYLSRNEIKKLMLKVYKDYYDVSSSIFNCQELCHLELFNCRLKVPPAFKGFHNLSVLNLEDIDISSNIIAYLISKSPRLERLTLKAFDFDRLDINAPYLRYLDLDGRFHTLSLGSCPLLTIVSIHFSLPPDHDHNLEQGETCNSIQFFDCSHRIERLVLKGYFIQFSSVGSLPEKLYATYDHLKYLYVDINLYWKEILATLCIMRSSHNLKELKIKCFYYGEEDDLSGQDAVFWVAQTQFDCLFCHLQAVEIIGICGMLLDLEFIRYILASAPVLETMKIYINNDVRAEEVSRILKELLRFRRASPQAEIIYLGHYKES</sequence>
<dbReference type="STRING" id="337451.A0A443NPA1"/>